<evidence type="ECO:0000256" key="5">
    <source>
        <dbReference type="ARBA" id="ARBA00022691"/>
    </source>
</evidence>
<feature type="binding site" evidence="7">
    <location>
        <position position="114"/>
    </location>
    <ligand>
        <name>S-adenosyl-L-methionine</name>
        <dbReference type="ChEBI" id="CHEBI:59789"/>
    </ligand>
</feature>
<accession>A0A934ILP0</accession>
<comment type="function">
    <text evidence="2 7">Catalyzes the formation of N(7)-methylguanine at position 46 (m7G46) in tRNA.</text>
</comment>
<protein>
    <recommendedName>
        <fullName evidence="7">tRNA (guanine-N(7)-)-methyltransferase</fullName>
        <ecNumber evidence="7">2.1.1.33</ecNumber>
    </recommendedName>
    <alternativeName>
        <fullName evidence="7">tRNA (guanine(46)-N(7))-methyltransferase</fullName>
    </alternativeName>
    <alternativeName>
        <fullName evidence="7">tRNA(m7G46)-methyltransferase</fullName>
    </alternativeName>
</protein>
<dbReference type="Gene3D" id="3.40.50.150">
    <property type="entry name" value="Vaccinia Virus protein VP39"/>
    <property type="match status" value="1"/>
</dbReference>
<dbReference type="PROSITE" id="PS51625">
    <property type="entry name" value="SAM_MT_TRMB"/>
    <property type="match status" value="1"/>
</dbReference>
<dbReference type="AlphaFoldDB" id="A0A934ILP0"/>
<dbReference type="InterPro" id="IPR003358">
    <property type="entry name" value="tRNA_(Gua-N-7)_MeTrfase_Trmb"/>
</dbReference>
<dbReference type="GO" id="GO:0043527">
    <property type="term" value="C:tRNA methyltransferase complex"/>
    <property type="evidence" value="ECO:0007669"/>
    <property type="project" value="TreeGrafter"/>
</dbReference>
<comment type="similarity">
    <text evidence="7">Belongs to the class I-like SAM-binding methyltransferase superfamily. TrmB family.</text>
</comment>
<comment type="catalytic activity">
    <reaction evidence="1 7">
        <text>guanosine(46) in tRNA + S-adenosyl-L-methionine = N(7)-methylguanosine(46) in tRNA + S-adenosyl-L-homocysteine</text>
        <dbReference type="Rhea" id="RHEA:42708"/>
        <dbReference type="Rhea" id="RHEA-COMP:10188"/>
        <dbReference type="Rhea" id="RHEA-COMP:10189"/>
        <dbReference type="ChEBI" id="CHEBI:57856"/>
        <dbReference type="ChEBI" id="CHEBI:59789"/>
        <dbReference type="ChEBI" id="CHEBI:74269"/>
        <dbReference type="ChEBI" id="CHEBI:74480"/>
        <dbReference type="EC" id="2.1.1.33"/>
    </reaction>
</comment>
<dbReference type="SUPFAM" id="SSF53335">
    <property type="entry name" value="S-adenosyl-L-methionine-dependent methyltransferases"/>
    <property type="match status" value="1"/>
</dbReference>
<reference evidence="8" key="1">
    <citation type="submission" date="2020-12" db="EMBL/GenBank/DDBJ databases">
        <title>Bacterial taxonomy.</title>
        <authorList>
            <person name="Pan X."/>
        </authorList>
    </citation>
    <scope>NUCLEOTIDE SEQUENCE</scope>
    <source>
        <strain evidence="8">B2012</strain>
    </source>
</reference>
<feature type="binding site" evidence="7">
    <location>
        <position position="89"/>
    </location>
    <ligand>
        <name>S-adenosyl-L-methionine</name>
        <dbReference type="ChEBI" id="CHEBI:59789"/>
    </ligand>
</feature>
<feature type="binding site" evidence="7">
    <location>
        <position position="163"/>
    </location>
    <ligand>
        <name>S-adenosyl-L-methionine</name>
        <dbReference type="ChEBI" id="CHEBI:59789"/>
    </ligand>
</feature>
<dbReference type="GO" id="GO:0008176">
    <property type="term" value="F:tRNA (guanine(46)-N7)-methyltransferase activity"/>
    <property type="evidence" value="ECO:0007669"/>
    <property type="project" value="UniProtKB-UniRule"/>
</dbReference>
<sequence>MAANLALYPRLGYRETGRVTGDGFRRVNFEKTLAPRIALKAPVDGLYGRRRVHGHTIDPTYDRYALDLEAPAAPLVRHFEVPVGAVRLEVGFGGGEHLVHHARSAPDVGLIGVEPFESGMMRAVRDVAAEGLANVRLYLGDARRVLEWLPDGALDRVDILYPDPWHKKKHWKRRFVSVDGLDRLARVLAPGGVVRFASDIPSYVAWTRAHAAAHPAFAMGEDSATPWEGWPGTRYEAKAFREGRTPRYLTLVRA</sequence>
<evidence type="ECO:0000313" key="9">
    <source>
        <dbReference type="Proteomes" id="UP000609531"/>
    </source>
</evidence>
<organism evidence="8 9">
    <name type="scientific">Acuticoccus mangrovi</name>
    <dbReference type="NCBI Taxonomy" id="2796142"/>
    <lineage>
        <taxon>Bacteria</taxon>
        <taxon>Pseudomonadati</taxon>
        <taxon>Pseudomonadota</taxon>
        <taxon>Alphaproteobacteria</taxon>
        <taxon>Hyphomicrobiales</taxon>
        <taxon>Amorphaceae</taxon>
        <taxon>Acuticoccus</taxon>
    </lineage>
</organism>
<evidence type="ECO:0000256" key="6">
    <source>
        <dbReference type="ARBA" id="ARBA00022694"/>
    </source>
</evidence>
<comment type="caution">
    <text evidence="8">The sequence shown here is derived from an EMBL/GenBank/DDBJ whole genome shotgun (WGS) entry which is preliminary data.</text>
</comment>
<keyword evidence="5 7" id="KW-0949">S-adenosyl-L-methionine</keyword>
<evidence type="ECO:0000256" key="7">
    <source>
        <dbReference type="HAMAP-Rule" id="MF_01057"/>
    </source>
</evidence>
<evidence type="ECO:0000256" key="1">
    <source>
        <dbReference type="ARBA" id="ARBA00000142"/>
    </source>
</evidence>
<dbReference type="InterPro" id="IPR029063">
    <property type="entry name" value="SAM-dependent_MTases_sf"/>
</dbReference>
<keyword evidence="9" id="KW-1185">Reference proteome</keyword>
<feature type="binding site" evidence="7">
    <location>
        <begin position="233"/>
        <end position="236"/>
    </location>
    <ligand>
        <name>substrate</name>
    </ligand>
</feature>
<evidence type="ECO:0000256" key="4">
    <source>
        <dbReference type="ARBA" id="ARBA00022679"/>
    </source>
</evidence>
<keyword evidence="4 7" id="KW-0808">Transferase</keyword>
<name>A0A934ILP0_9HYPH</name>
<feature type="binding site" evidence="7">
    <location>
        <position position="199"/>
    </location>
    <ligand>
        <name>substrate</name>
    </ligand>
</feature>
<dbReference type="EC" id="2.1.1.33" evidence="7"/>
<feature type="binding site" evidence="7">
    <location>
        <position position="167"/>
    </location>
    <ligand>
        <name>substrate</name>
    </ligand>
</feature>
<dbReference type="PANTHER" id="PTHR23417">
    <property type="entry name" value="3-DEOXY-D-MANNO-OCTULOSONIC-ACID TRANSFERASE/TRNA GUANINE-N 7 - -METHYLTRANSFERASE"/>
    <property type="match status" value="1"/>
</dbReference>
<keyword evidence="3 7" id="KW-0489">Methyltransferase</keyword>
<comment type="pathway">
    <text evidence="7">tRNA modification; N(7)-methylguanine-tRNA biosynthesis.</text>
</comment>
<gene>
    <name evidence="7 8" type="primary">trmB</name>
    <name evidence="8" type="ORF">JCR33_16155</name>
</gene>
<dbReference type="PANTHER" id="PTHR23417:SF14">
    <property type="entry name" value="PENTACOTRIPEPTIDE-REPEAT REGION OF PRORP DOMAIN-CONTAINING PROTEIN"/>
    <property type="match status" value="1"/>
</dbReference>
<evidence type="ECO:0000256" key="2">
    <source>
        <dbReference type="ARBA" id="ARBA00003015"/>
    </source>
</evidence>
<comment type="caution">
    <text evidence="7">Lacks conserved residue(s) required for the propagation of feature annotation.</text>
</comment>
<evidence type="ECO:0000256" key="3">
    <source>
        <dbReference type="ARBA" id="ARBA00022603"/>
    </source>
</evidence>
<dbReference type="InterPro" id="IPR055361">
    <property type="entry name" value="tRNA_methyltr_TrmB_bact"/>
</dbReference>
<keyword evidence="6 7" id="KW-0819">tRNA processing</keyword>
<dbReference type="Proteomes" id="UP000609531">
    <property type="component" value="Unassembled WGS sequence"/>
</dbReference>
<dbReference type="CDD" id="cd02440">
    <property type="entry name" value="AdoMet_MTases"/>
    <property type="match status" value="1"/>
</dbReference>
<feature type="binding site" evidence="7">
    <location>
        <position position="141"/>
    </location>
    <ligand>
        <name>S-adenosyl-L-methionine</name>
        <dbReference type="ChEBI" id="CHEBI:59789"/>
    </ligand>
</feature>
<evidence type="ECO:0000313" key="8">
    <source>
        <dbReference type="EMBL" id="MBJ3777241.1"/>
    </source>
</evidence>
<dbReference type="EMBL" id="JAEKJA010000013">
    <property type="protein sequence ID" value="MBJ3777241.1"/>
    <property type="molecule type" value="Genomic_DNA"/>
</dbReference>
<proteinExistence type="inferred from homology"/>
<dbReference type="Pfam" id="PF02390">
    <property type="entry name" value="Methyltransf_4"/>
    <property type="match status" value="1"/>
</dbReference>
<dbReference type="HAMAP" id="MF_01057">
    <property type="entry name" value="tRNA_methyltr_TrmB"/>
    <property type="match status" value="1"/>
</dbReference>